<name>A0AAV4T4P1_CAEEX</name>
<protein>
    <submittedName>
        <fullName evidence="2">Uncharacterized protein</fullName>
    </submittedName>
</protein>
<dbReference type="Proteomes" id="UP001054945">
    <property type="component" value="Unassembled WGS sequence"/>
</dbReference>
<organism evidence="2 3">
    <name type="scientific">Caerostris extrusa</name>
    <name type="common">Bark spider</name>
    <name type="synonym">Caerostris bankana</name>
    <dbReference type="NCBI Taxonomy" id="172846"/>
    <lineage>
        <taxon>Eukaryota</taxon>
        <taxon>Metazoa</taxon>
        <taxon>Ecdysozoa</taxon>
        <taxon>Arthropoda</taxon>
        <taxon>Chelicerata</taxon>
        <taxon>Arachnida</taxon>
        <taxon>Araneae</taxon>
        <taxon>Araneomorphae</taxon>
        <taxon>Entelegynae</taxon>
        <taxon>Araneoidea</taxon>
        <taxon>Araneidae</taxon>
        <taxon>Caerostris</taxon>
    </lineage>
</organism>
<proteinExistence type="predicted"/>
<evidence type="ECO:0000256" key="1">
    <source>
        <dbReference type="SAM" id="MobiDB-lite"/>
    </source>
</evidence>
<sequence>MGHLPGDLPPRDDDGASHPPVSSDVVPVHHEGKLPGVLQHKSHLNGVSSTAQCFKRLASSVISFPEIRYPPTPIDTLHRSERIYKHASTFNNKSIIEEKNEEKAHQGALLLVGVEVGELLLHVRLLLLPAPPEQPRPTKINKKKKKRPGLDAIFS</sequence>
<reference evidence="2 3" key="1">
    <citation type="submission" date="2021-06" db="EMBL/GenBank/DDBJ databases">
        <title>Caerostris extrusa draft genome.</title>
        <authorList>
            <person name="Kono N."/>
            <person name="Arakawa K."/>
        </authorList>
    </citation>
    <scope>NUCLEOTIDE SEQUENCE [LARGE SCALE GENOMIC DNA]</scope>
</reference>
<feature type="region of interest" description="Disordered" evidence="1">
    <location>
        <begin position="132"/>
        <end position="155"/>
    </location>
</feature>
<comment type="caution">
    <text evidence="2">The sequence shown here is derived from an EMBL/GenBank/DDBJ whole genome shotgun (WGS) entry which is preliminary data.</text>
</comment>
<feature type="compositionally biased region" description="Low complexity" evidence="1">
    <location>
        <begin position="17"/>
        <end position="26"/>
    </location>
</feature>
<evidence type="ECO:0000313" key="3">
    <source>
        <dbReference type="Proteomes" id="UP001054945"/>
    </source>
</evidence>
<feature type="region of interest" description="Disordered" evidence="1">
    <location>
        <begin position="1"/>
        <end position="28"/>
    </location>
</feature>
<dbReference type="EMBL" id="BPLR01010622">
    <property type="protein sequence ID" value="GIY40492.1"/>
    <property type="molecule type" value="Genomic_DNA"/>
</dbReference>
<keyword evidence="3" id="KW-1185">Reference proteome</keyword>
<dbReference type="AlphaFoldDB" id="A0AAV4T4P1"/>
<gene>
    <name evidence="2" type="ORF">CEXT_735401</name>
</gene>
<accession>A0AAV4T4P1</accession>
<evidence type="ECO:0000313" key="2">
    <source>
        <dbReference type="EMBL" id="GIY40492.1"/>
    </source>
</evidence>